<dbReference type="AlphaFoldDB" id="A0A8K0JX96"/>
<organism evidence="2 3">
    <name type="scientific">Ladona fulva</name>
    <name type="common">Scarce chaser dragonfly</name>
    <name type="synonym">Libellula fulva</name>
    <dbReference type="NCBI Taxonomy" id="123851"/>
    <lineage>
        <taxon>Eukaryota</taxon>
        <taxon>Metazoa</taxon>
        <taxon>Ecdysozoa</taxon>
        <taxon>Arthropoda</taxon>
        <taxon>Hexapoda</taxon>
        <taxon>Insecta</taxon>
        <taxon>Pterygota</taxon>
        <taxon>Palaeoptera</taxon>
        <taxon>Odonata</taxon>
        <taxon>Epiprocta</taxon>
        <taxon>Anisoptera</taxon>
        <taxon>Libelluloidea</taxon>
        <taxon>Libellulidae</taxon>
        <taxon>Ladona</taxon>
    </lineage>
</organism>
<proteinExistence type="predicted"/>
<dbReference type="GO" id="GO:0031085">
    <property type="term" value="C:BLOC-3 complex"/>
    <property type="evidence" value="ECO:0007669"/>
    <property type="project" value="TreeGrafter"/>
</dbReference>
<dbReference type="GO" id="GO:0005085">
    <property type="term" value="F:guanyl-nucleotide exchange factor activity"/>
    <property type="evidence" value="ECO:0007669"/>
    <property type="project" value="TreeGrafter"/>
</dbReference>
<dbReference type="OrthoDB" id="10255234at2759"/>
<keyword evidence="3" id="KW-1185">Reference proteome</keyword>
<dbReference type="GO" id="GO:0016192">
    <property type="term" value="P:vesicle-mediated transport"/>
    <property type="evidence" value="ECO:0007669"/>
    <property type="project" value="InterPro"/>
</dbReference>
<dbReference type="EMBL" id="KZ308192">
    <property type="protein sequence ID" value="KAG8224327.1"/>
    <property type="molecule type" value="Genomic_DNA"/>
</dbReference>
<evidence type="ECO:0000259" key="1">
    <source>
        <dbReference type="Pfam" id="PF19038"/>
    </source>
</evidence>
<dbReference type="Pfam" id="PF19038">
    <property type="entry name" value="Fuz_longin_3"/>
    <property type="match status" value="1"/>
</dbReference>
<accession>A0A8K0JX96</accession>
<dbReference type="Proteomes" id="UP000792457">
    <property type="component" value="Unassembled WGS sequence"/>
</dbReference>
<evidence type="ECO:0000313" key="3">
    <source>
        <dbReference type="Proteomes" id="UP000792457"/>
    </source>
</evidence>
<name>A0A8K0JX96_LADFU</name>
<dbReference type="PANTHER" id="PTHR12761:SF1">
    <property type="entry name" value="BLOC-3 COMPLEX MEMBER HPS1"/>
    <property type="match status" value="1"/>
</dbReference>
<dbReference type="InterPro" id="IPR043970">
    <property type="entry name" value="FUZ/MON1/HPS1_longin_3"/>
</dbReference>
<sequence>MEKIVSIMVKTGSGAVANGLHETFSALNSLQSLQLQRDVAGVRAAFDTLDAGVKHVFDGLRRSKPKAKSATLSAYDLDACTLRLKSCWDFIRKKYVEYLRTREADCILRVESSTPTFSDALREVFKAGCLEIGLLSRDKEALLVAIDSVRDGMAPFSDFLKSSTRASLTINKYLEEFPGLVHFIYVDRSTHRVTAPSLDFSSQETITLTKRKIWGMVDFSREHLVEGHIAIMWKDNTFNYAYFLWFEDNYGSPLKVKVFPSSTLKQFPIPGILCGDFYSKLIEECFPKMSPSKIHCYELYCIHLGLATASCVLEHSRRLAATVWEVTGTSNNPIDVL</sequence>
<reference evidence="2" key="2">
    <citation type="submission" date="2017-10" db="EMBL/GenBank/DDBJ databases">
        <title>Ladona fulva Genome sequencing and assembly.</title>
        <authorList>
            <person name="Murali S."/>
            <person name="Richards S."/>
            <person name="Bandaranaike D."/>
            <person name="Bellair M."/>
            <person name="Blankenburg K."/>
            <person name="Chao H."/>
            <person name="Dinh H."/>
            <person name="Doddapaneni H."/>
            <person name="Dugan-Rocha S."/>
            <person name="Elkadiri S."/>
            <person name="Gnanaolivu R."/>
            <person name="Hernandez B."/>
            <person name="Skinner E."/>
            <person name="Javaid M."/>
            <person name="Lee S."/>
            <person name="Li M."/>
            <person name="Ming W."/>
            <person name="Munidasa M."/>
            <person name="Muniz J."/>
            <person name="Nguyen L."/>
            <person name="Hughes D."/>
            <person name="Osuji N."/>
            <person name="Pu L.-L."/>
            <person name="Puazo M."/>
            <person name="Qu C."/>
            <person name="Quiroz J."/>
            <person name="Raj R."/>
            <person name="Weissenberger G."/>
            <person name="Xin Y."/>
            <person name="Zou X."/>
            <person name="Han Y."/>
            <person name="Worley K."/>
            <person name="Muzny D."/>
            <person name="Gibbs R."/>
        </authorList>
    </citation>
    <scope>NUCLEOTIDE SEQUENCE</scope>
    <source>
        <strain evidence="2">Sampled in the wild</strain>
    </source>
</reference>
<dbReference type="InterPro" id="IPR026053">
    <property type="entry name" value="HPS1"/>
</dbReference>
<reference evidence="2" key="1">
    <citation type="submission" date="2013-04" db="EMBL/GenBank/DDBJ databases">
        <authorList>
            <person name="Qu J."/>
            <person name="Murali S.C."/>
            <person name="Bandaranaike D."/>
            <person name="Bellair M."/>
            <person name="Blankenburg K."/>
            <person name="Chao H."/>
            <person name="Dinh H."/>
            <person name="Doddapaneni H."/>
            <person name="Downs B."/>
            <person name="Dugan-Rocha S."/>
            <person name="Elkadiri S."/>
            <person name="Gnanaolivu R.D."/>
            <person name="Hernandez B."/>
            <person name="Javaid M."/>
            <person name="Jayaseelan J.C."/>
            <person name="Lee S."/>
            <person name="Li M."/>
            <person name="Ming W."/>
            <person name="Munidasa M."/>
            <person name="Muniz J."/>
            <person name="Nguyen L."/>
            <person name="Ongeri F."/>
            <person name="Osuji N."/>
            <person name="Pu L.-L."/>
            <person name="Puazo M."/>
            <person name="Qu C."/>
            <person name="Quiroz J."/>
            <person name="Raj R."/>
            <person name="Weissenberger G."/>
            <person name="Xin Y."/>
            <person name="Zou X."/>
            <person name="Han Y."/>
            <person name="Richards S."/>
            <person name="Worley K."/>
            <person name="Muzny D."/>
            <person name="Gibbs R."/>
        </authorList>
    </citation>
    <scope>NUCLEOTIDE SEQUENCE</scope>
    <source>
        <strain evidence="2">Sampled in the wild</strain>
    </source>
</reference>
<protein>
    <recommendedName>
        <fullName evidence="1">FUZ/MON1/HPS1 third Longin domain-containing protein</fullName>
    </recommendedName>
</protein>
<evidence type="ECO:0000313" key="2">
    <source>
        <dbReference type="EMBL" id="KAG8224327.1"/>
    </source>
</evidence>
<feature type="domain" description="FUZ/MON1/HPS1 third Longin" evidence="1">
    <location>
        <begin position="179"/>
        <end position="325"/>
    </location>
</feature>
<dbReference type="PANTHER" id="PTHR12761">
    <property type="entry name" value="HERMANSKY-PUDLAK SYNDROME PROTEIN 1"/>
    <property type="match status" value="1"/>
</dbReference>
<comment type="caution">
    <text evidence="2">The sequence shown here is derived from an EMBL/GenBank/DDBJ whole genome shotgun (WGS) entry which is preliminary data.</text>
</comment>
<gene>
    <name evidence="2" type="ORF">J437_LFUL004283</name>
</gene>